<reference evidence="1 2" key="1">
    <citation type="journal article" date="2022" name="Hortic Res">
        <title>A haplotype resolved chromosomal level avocado genome allows analysis of novel avocado genes.</title>
        <authorList>
            <person name="Nath O."/>
            <person name="Fletcher S.J."/>
            <person name="Hayward A."/>
            <person name="Shaw L.M."/>
            <person name="Masouleh A.K."/>
            <person name="Furtado A."/>
            <person name="Henry R.J."/>
            <person name="Mitter N."/>
        </authorList>
    </citation>
    <scope>NUCLEOTIDE SEQUENCE [LARGE SCALE GENOMIC DNA]</scope>
    <source>
        <strain evidence="2">cv. Hass</strain>
    </source>
</reference>
<organism evidence="1 2">
    <name type="scientific">Persea americana</name>
    <name type="common">Avocado</name>
    <dbReference type="NCBI Taxonomy" id="3435"/>
    <lineage>
        <taxon>Eukaryota</taxon>
        <taxon>Viridiplantae</taxon>
        <taxon>Streptophyta</taxon>
        <taxon>Embryophyta</taxon>
        <taxon>Tracheophyta</taxon>
        <taxon>Spermatophyta</taxon>
        <taxon>Magnoliopsida</taxon>
        <taxon>Magnoliidae</taxon>
        <taxon>Laurales</taxon>
        <taxon>Lauraceae</taxon>
        <taxon>Persea</taxon>
    </lineage>
</organism>
<accession>A0ACC2KMY6</accession>
<evidence type="ECO:0000313" key="2">
    <source>
        <dbReference type="Proteomes" id="UP001234297"/>
    </source>
</evidence>
<sequence>MSRILLLDELATIHEHLINGRKRLWKITGLVNLILYRRVRLIGFEYNSAQKPATACCTHRHKEDIALCLTSHGLTNFTAPHSPHYNHFLYASLGNLVFSRPTFLRPTIIILPHNLDQLTAAIRCSTQSSLTIRLRSGGHSYEGLSSTAPTPFAIIDLMNLDRVIVDLKTNTAWAESGATLGMIYQAVAVAAPNLGFPAGFCATVGSGGHFSGGGYGMLARMYGLAADNVIDAVLVDARGQVLDRAGMGEDVFWAIRGGGGGSWGAVYSWKIQLQPVPKTVTSFTVIRNGTSTNIAKLLHKWQFVAPKLEDEFYLTVSVVVPESANQLSAEFQGFYAGPWGRTQATLTRVFPELSLEEDQCNESSWIEAVFYFSNGKSLLDRFDDPLRGFFKIKGDIVREPIPLEGLKGAMERLVKMPKGAFGCIPNGGIMHRIKTNAIPYPHRANNLFEVNYYVGWSEEEDGESDTYIDWIRGLHGYMTPFVSKDPRASEVNELDLDYGVMNWENVSVCDAWKVAKSWGERYFMGNYERLVRAKTLIDPNNVFRHPQSIPPLPKSCGVLCTSVENTPQTNPIIARIARKAGHGGGKPTQKMIDETAD</sequence>
<dbReference type="EMBL" id="CM056818">
    <property type="protein sequence ID" value="KAJ8622375.1"/>
    <property type="molecule type" value="Genomic_DNA"/>
</dbReference>
<proteinExistence type="predicted"/>
<keyword evidence="2" id="KW-1185">Reference proteome</keyword>
<evidence type="ECO:0000313" key="1">
    <source>
        <dbReference type="EMBL" id="KAJ8622375.1"/>
    </source>
</evidence>
<protein>
    <submittedName>
        <fullName evidence="1">Uncharacterized protein</fullName>
    </submittedName>
</protein>
<name>A0ACC2KMY6_PERAE</name>
<gene>
    <name evidence="1" type="ORF">MRB53_030904</name>
</gene>
<dbReference type="Proteomes" id="UP001234297">
    <property type="component" value="Chromosome 10"/>
</dbReference>
<comment type="caution">
    <text evidence="1">The sequence shown here is derived from an EMBL/GenBank/DDBJ whole genome shotgun (WGS) entry which is preliminary data.</text>
</comment>